<dbReference type="EMBL" id="AP018929">
    <property type="protein sequence ID" value="BBG25383.1"/>
    <property type="molecule type" value="Genomic_DNA"/>
</dbReference>
<dbReference type="STRING" id="1294262.GCA_001316085_00655"/>
<dbReference type="AlphaFoldDB" id="A0A510E6W6"/>
<keyword evidence="3" id="KW-1185">Reference proteome</keyword>
<evidence type="ECO:0000313" key="1">
    <source>
        <dbReference type="EMBL" id="BBG25383.1"/>
    </source>
</evidence>
<accession>A0A510DYR6</accession>
<dbReference type="RefSeq" id="WP_054845232.1">
    <property type="nucleotide sequence ID" value="NZ_AP018929.1"/>
</dbReference>
<reference evidence="2 3" key="2">
    <citation type="journal article" date="2020" name="Int. J. Syst. Evol. Microbiol.">
        <title>Sulfuracidifex tepidarius gen. nov., sp. nov. and transfer of Sulfolobus metallicus Huber and Stetter 1992 to the genus Sulfuracidifex as Sulfuracidifex metallicus comb. nov.</title>
        <authorList>
            <person name="Itoh T."/>
            <person name="Miura T."/>
            <person name="Sakai H.D."/>
            <person name="Kato S."/>
            <person name="Ohkuma M."/>
            <person name="Takashina T."/>
        </authorList>
    </citation>
    <scope>NUCLEOTIDE SEQUENCE</scope>
    <source>
        <strain evidence="1 3">IC-006</strain>
        <strain evidence="2">IC-007</strain>
    </source>
</reference>
<dbReference type="Proteomes" id="UP000325030">
    <property type="component" value="Chromosome"/>
</dbReference>
<evidence type="ECO:0000313" key="4">
    <source>
        <dbReference type="Proteomes" id="UP000325030"/>
    </source>
</evidence>
<sequence length="128" mass="15005">MLNEAIRKFLKEKNKDNAILFMKEVSSLIPPSDDFSIFLVKRGPHEYHLDRKGLFIQSISEDEYLPFLSGTEKRVDFSSFPEDAVKKIDYIEILKQLRDILLDFSRRGGEKYTKMAEEINALIFENLK</sequence>
<gene>
    <name evidence="1" type="ORF">IC006_2718</name>
    <name evidence="2" type="ORF">IC007_2732</name>
</gene>
<dbReference type="OrthoDB" id="34333at2157"/>
<name>A0A510E6W6_9CREN</name>
<organism evidence="2 4">
    <name type="scientific">Sulfuracidifex tepidarius</name>
    <dbReference type="NCBI Taxonomy" id="1294262"/>
    <lineage>
        <taxon>Archaea</taxon>
        <taxon>Thermoproteota</taxon>
        <taxon>Thermoprotei</taxon>
        <taxon>Sulfolobales</taxon>
        <taxon>Sulfolobaceae</taxon>
        <taxon>Sulfuracidifex</taxon>
    </lineage>
</organism>
<evidence type="ECO:0000313" key="3">
    <source>
        <dbReference type="Proteomes" id="UP000322983"/>
    </source>
</evidence>
<evidence type="ECO:0000313" key="2">
    <source>
        <dbReference type="EMBL" id="BBG28177.1"/>
    </source>
</evidence>
<dbReference type="Proteomes" id="UP000322983">
    <property type="component" value="Chromosome"/>
</dbReference>
<dbReference type="KEGG" id="step:IC006_2718"/>
<dbReference type="GeneID" id="41719002"/>
<accession>A0A510E6W6</accession>
<reference evidence="4" key="1">
    <citation type="submission" date="2018-09" db="EMBL/GenBank/DDBJ databases">
        <title>Complete Genome Sequencing of Sulfolobus sp. JCM 16834.</title>
        <authorList>
            <person name="Kato S."/>
            <person name="Itoh T."/>
            <person name="Ohkuma M."/>
        </authorList>
    </citation>
    <scope>NUCLEOTIDE SEQUENCE [LARGE SCALE GENOMIC DNA]</scope>
    <source>
        <strain evidence="4">IC-007</strain>
    </source>
</reference>
<dbReference type="EMBL" id="AP018930">
    <property type="protein sequence ID" value="BBG28177.1"/>
    <property type="molecule type" value="Genomic_DNA"/>
</dbReference>
<proteinExistence type="predicted"/>
<protein>
    <submittedName>
        <fullName evidence="2">Uncharacterized protein</fullName>
    </submittedName>
</protein>